<reference evidence="4 5" key="1">
    <citation type="submission" date="2024-06" db="EMBL/GenBank/DDBJ databases">
        <title>Complete genome of Phlyctema vagabunda strain 19-DSS-EL-015.</title>
        <authorList>
            <person name="Fiorenzani C."/>
        </authorList>
    </citation>
    <scope>NUCLEOTIDE SEQUENCE [LARGE SCALE GENOMIC DNA]</scope>
    <source>
        <strain evidence="4 5">19-DSS-EL-015</strain>
    </source>
</reference>
<evidence type="ECO:0000259" key="3">
    <source>
        <dbReference type="Pfam" id="PF02826"/>
    </source>
</evidence>
<proteinExistence type="predicted"/>
<evidence type="ECO:0000313" key="4">
    <source>
        <dbReference type="EMBL" id="KAL3426335.1"/>
    </source>
</evidence>
<dbReference type="InterPro" id="IPR036291">
    <property type="entry name" value="NAD(P)-bd_dom_sf"/>
</dbReference>
<feature type="domain" description="D-isomer specific 2-hydroxyacid dehydrogenase NAD-binding" evidence="3">
    <location>
        <begin position="228"/>
        <end position="317"/>
    </location>
</feature>
<accession>A0ABR4PSY1</accession>
<organism evidence="4 5">
    <name type="scientific">Phlyctema vagabunda</name>
    <dbReference type="NCBI Taxonomy" id="108571"/>
    <lineage>
        <taxon>Eukaryota</taxon>
        <taxon>Fungi</taxon>
        <taxon>Dikarya</taxon>
        <taxon>Ascomycota</taxon>
        <taxon>Pezizomycotina</taxon>
        <taxon>Leotiomycetes</taxon>
        <taxon>Helotiales</taxon>
        <taxon>Dermateaceae</taxon>
        <taxon>Phlyctema</taxon>
    </lineage>
</organism>
<dbReference type="Gene3D" id="3.40.50.720">
    <property type="entry name" value="NAD(P)-binding Rossmann-like Domain"/>
    <property type="match status" value="2"/>
</dbReference>
<dbReference type="CDD" id="cd12163">
    <property type="entry name" value="2-Hacid_dh_5"/>
    <property type="match status" value="1"/>
</dbReference>
<evidence type="ECO:0000313" key="5">
    <source>
        <dbReference type="Proteomes" id="UP001629113"/>
    </source>
</evidence>
<feature type="domain" description="D-isomer specific 2-hydroxyacid dehydrogenase NAD-binding" evidence="3">
    <location>
        <begin position="119"/>
        <end position="190"/>
    </location>
</feature>
<dbReference type="InterPro" id="IPR006140">
    <property type="entry name" value="D-isomer_DH_NAD-bd"/>
</dbReference>
<dbReference type="Pfam" id="PF02826">
    <property type="entry name" value="2-Hacid_dh_C"/>
    <property type="match status" value="2"/>
</dbReference>
<protein>
    <submittedName>
        <fullName evidence="4">2-hydroxyacid dehydrogenase</fullName>
    </submittedName>
</protein>
<dbReference type="PROSITE" id="PS00065">
    <property type="entry name" value="D_2_HYDROXYACID_DH_1"/>
    <property type="match status" value="1"/>
</dbReference>
<evidence type="ECO:0000256" key="1">
    <source>
        <dbReference type="ARBA" id="ARBA00023002"/>
    </source>
</evidence>
<comment type="caution">
    <text evidence="4">The sequence shown here is derived from an EMBL/GenBank/DDBJ whole genome shotgun (WGS) entry which is preliminary data.</text>
</comment>
<keyword evidence="5" id="KW-1185">Reference proteome</keyword>
<name>A0ABR4PSY1_9HELO</name>
<dbReference type="PANTHER" id="PTHR43333">
    <property type="entry name" value="2-HACID_DH_C DOMAIN-CONTAINING PROTEIN"/>
    <property type="match status" value="1"/>
</dbReference>
<gene>
    <name evidence="4" type="ORF">PVAG01_03126</name>
</gene>
<dbReference type="PANTHER" id="PTHR43333:SF1">
    <property type="entry name" value="D-ISOMER SPECIFIC 2-HYDROXYACID DEHYDROGENASE NAD-BINDING DOMAIN-CONTAINING PROTEIN"/>
    <property type="match status" value="1"/>
</dbReference>
<dbReference type="EMBL" id="JBFCZG010000002">
    <property type="protein sequence ID" value="KAL3426335.1"/>
    <property type="molecule type" value="Genomic_DNA"/>
</dbReference>
<keyword evidence="2" id="KW-0520">NAD</keyword>
<evidence type="ECO:0000256" key="2">
    <source>
        <dbReference type="ARBA" id="ARBA00023027"/>
    </source>
</evidence>
<keyword evidence="1" id="KW-0560">Oxidoreductase</keyword>
<sequence>MANPDLKGHKLLITQPRPFPTKFIKHIQEKYPGLEVQYHQLKDWNDTDFPTSYYDNVTALCTSVVFPTREQAPKLQLVQLSSAGANHLHDNALYEKTDISFCTANGVHPPQIAEWVISTWLAFQHHIPRYLDFMKVGEWEATPYEEDVEDSVGLRMGILGYGAIGRQCARLAKAMAMDVVAYTHRERSTPESRRDDSYCVPGTGDPEGLLPSQWFHGASKEAVNDFISQDLDILVICLPLTQITRGIIAAEQFEIMSKKKTFLSNIGRGPHVNTADLIKALESGQIRGAALDVTDPEPLPQDHPLWKAPNLIITPHSSGNSTHYTERVLAILEHNLTCIAEGKPHINKVDRKLAY</sequence>
<dbReference type="InterPro" id="IPR029752">
    <property type="entry name" value="D-isomer_DH_CS1"/>
</dbReference>
<dbReference type="SUPFAM" id="SSF51735">
    <property type="entry name" value="NAD(P)-binding Rossmann-fold domains"/>
    <property type="match status" value="1"/>
</dbReference>
<dbReference type="Proteomes" id="UP001629113">
    <property type="component" value="Unassembled WGS sequence"/>
</dbReference>
<dbReference type="SUPFAM" id="SSF52283">
    <property type="entry name" value="Formate/glycerate dehydrogenase catalytic domain-like"/>
    <property type="match status" value="1"/>
</dbReference>